<comment type="caution">
    <text evidence="2">The sequence shown here is derived from an EMBL/GenBank/DDBJ whole genome shotgun (WGS) entry which is preliminary data.</text>
</comment>
<name>A0A0D9ALH5_STUST</name>
<dbReference type="RefSeq" id="WP_045162476.1">
    <property type="nucleotide sequence ID" value="NZ_JYHV01000020.1"/>
</dbReference>
<protein>
    <recommendedName>
        <fullName evidence="4">DUF1315 domain-containing protein</fullName>
    </recommendedName>
</protein>
<evidence type="ECO:0008006" key="4">
    <source>
        <dbReference type="Google" id="ProtNLM"/>
    </source>
</evidence>
<evidence type="ECO:0000313" key="2">
    <source>
        <dbReference type="EMBL" id="KJH81592.1"/>
    </source>
</evidence>
<dbReference type="Pfam" id="PF07023">
    <property type="entry name" value="DUF1315"/>
    <property type="match status" value="1"/>
</dbReference>
<dbReference type="OrthoDB" id="5616307at2"/>
<dbReference type="PATRIC" id="fig|316.101.peg.1799"/>
<sequence length="91" mass="10092">MSSFIEAIENITPEIYENLKTAVELGKWSDGRKLTPEQKETCLGAMIAWEMKNLPEEQRTGYMGGQECASKSKNKAPIDTSLFAPASGTRH</sequence>
<dbReference type="Proteomes" id="UP000032487">
    <property type="component" value="Unassembled WGS sequence"/>
</dbReference>
<gene>
    <name evidence="2" type="ORF">UF78_12165</name>
</gene>
<organism evidence="2 3">
    <name type="scientific">Stutzerimonas stutzeri</name>
    <name type="common">Pseudomonas stutzeri</name>
    <dbReference type="NCBI Taxonomy" id="316"/>
    <lineage>
        <taxon>Bacteria</taxon>
        <taxon>Pseudomonadati</taxon>
        <taxon>Pseudomonadota</taxon>
        <taxon>Gammaproteobacteria</taxon>
        <taxon>Pseudomonadales</taxon>
        <taxon>Pseudomonadaceae</taxon>
        <taxon>Stutzerimonas</taxon>
    </lineage>
</organism>
<dbReference type="EMBL" id="JYHV01000020">
    <property type="protein sequence ID" value="KJH81592.1"/>
    <property type="molecule type" value="Genomic_DNA"/>
</dbReference>
<evidence type="ECO:0000313" key="3">
    <source>
        <dbReference type="Proteomes" id="UP000032487"/>
    </source>
</evidence>
<accession>A0A0D9ALH5</accession>
<dbReference type="AlphaFoldDB" id="A0A0D9ALH5"/>
<proteinExistence type="predicted"/>
<reference evidence="2 3" key="1">
    <citation type="submission" date="2015-02" db="EMBL/GenBank/DDBJ databases">
        <title>Draft genome sequence of Pseudomonas stutzeri NT0128 isolated from wheat (Triticum turgidum) rhizosphere.</title>
        <authorList>
            <person name="Tovi N."/>
            <person name="Frenk S."/>
            <person name="Hadar Y."/>
            <person name="Minz D."/>
        </authorList>
    </citation>
    <scope>NUCLEOTIDE SEQUENCE [LARGE SCALE GENOMIC DNA]</scope>
    <source>
        <strain evidence="2 3">NT0128</strain>
    </source>
</reference>
<feature type="region of interest" description="Disordered" evidence="1">
    <location>
        <begin position="62"/>
        <end position="91"/>
    </location>
</feature>
<dbReference type="InterPro" id="IPR009749">
    <property type="entry name" value="DUF1315"/>
</dbReference>
<evidence type="ECO:0000256" key="1">
    <source>
        <dbReference type="SAM" id="MobiDB-lite"/>
    </source>
</evidence>